<reference evidence="3" key="1">
    <citation type="submission" date="2011-02" db="EMBL/GenBank/DDBJ databases">
        <title>Complete sequence of Methanobacterium sp. AL-21.</title>
        <authorList>
            <consortium name="US DOE Joint Genome Institute"/>
            <person name="Lucas S."/>
            <person name="Copeland A."/>
            <person name="Lapidus A."/>
            <person name="Cheng J.-F."/>
            <person name="Goodwin L."/>
            <person name="Pitluck S."/>
            <person name="Chertkov O."/>
            <person name="Detter J.C."/>
            <person name="Han C."/>
            <person name="Tapia R."/>
            <person name="Land M."/>
            <person name="Hauser L."/>
            <person name="Kyrpides N."/>
            <person name="Ivanova N."/>
            <person name="Mikhailova N."/>
            <person name="Pagani I."/>
            <person name="Cadillo-Quiroz H."/>
            <person name="Imachi H."/>
            <person name="Zinder S."/>
            <person name="Liu W."/>
            <person name="Woyke T."/>
        </authorList>
    </citation>
    <scope>NUCLEOTIDE SEQUENCE [LARGE SCALE GENOMIC DNA]</scope>
    <source>
        <strain evidence="3">AL-21</strain>
    </source>
</reference>
<gene>
    <name evidence="2" type="ordered locus">Metbo_0649</name>
</gene>
<dbReference type="RefSeq" id="WP_013644251.1">
    <property type="nucleotide sequence ID" value="NC_015216.1"/>
</dbReference>
<sequence>MKSYTGIVIISIGIISFIITQIVNDRFSYFSMHAIGIIIVGIVWIIFNSTDSKQKYNYRETDSENNCMKCKYSDIKYFNELYANCKFLHIRVDKFHI</sequence>
<evidence type="ECO:0000313" key="2">
    <source>
        <dbReference type="EMBL" id="ADZ08900.1"/>
    </source>
</evidence>
<protein>
    <submittedName>
        <fullName evidence="2">Uncharacterized protein</fullName>
    </submittedName>
</protein>
<dbReference type="EMBL" id="CP002551">
    <property type="protein sequence ID" value="ADZ08900.1"/>
    <property type="molecule type" value="Genomic_DNA"/>
</dbReference>
<keyword evidence="3" id="KW-1185">Reference proteome</keyword>
<dbReference type="KEGG" id="mel:Metbo_0649"/>
<accession>F0TAE8</accession>
<dbReference type="HOGENOM" id="CLU_2340201_0_0_2"/>
<evidence type="ECO:0000256" key="1">
    <source>
        <dbReference type="SAM" id="Phobius"/>
    </source>
</evidence>
<keyword evidence="1" id="KW-0812">Transmembrane</keyword>
<keyword evidence="1" id="KW-0472">Membrane</keyword>
<evidence type="ECO:0000313" key="3">
    <source>
        <dbReference type="Proteomes" id="UP000007490"/>
    </source>
</evidence>
<dbReference type="AlphaFoldDB" id="F0TAE8"/>
<feature type="transmembrane region" description="Helical" evidence="1">
    <location>
        <begin position="7"/>
        <end position="23"/>
    </location>
</feature>
<dbReference type="Proteomes" id="UP000007490">
    <property type="component" value="Chromosome"/>
</dbReference>
<name>F0TAE8_METLA</name>
<dbReference type="GeneID" id="10277094"/>
<proteinExistence type="predicted"/>
<feature type="transmembrane region" description="Helical" evidence="1">
    <location>
        <begin position="29"/>
        <end position="47"/>
    </location>
</feature>
<keyword evidence="1" id="KW-1133">Transmembrane helix</keyword>
<reference evidence="2 3" key="2">
    <citation type="journal article" date="2014" name="Int. J. Syst. Evol. Microbiol.">
        <title>Methanobacterium paludis sp. nov. and a novel strain of Methanobacterium lacus isolated from northern peatlands.</title>
        <authorList>
            <person name="Cadillo-Quiroz H."/>
            <person name="Brauer S.L."/>
            <person name="Goodson N."/>
            <person name="Yavitt J.B."/>
            <person name="Zinder S.H."/>
        </authorList>
    </citation>
    <scope>NUCLEOTIDE SEQUENCE [LARGE SCALE GENOMIC DNA]</scope>
    <source>
        <strain evidence="2 3">AL-21</strain>
    </source>
</reference>
<organism evidence="2 3">
    <name type="scientific">Methanobacterium lacus (strain AL-21)</name>
    <dbReference type="NCBI Taxonomy" id="877455"/>
    <lineage>
        <taxon>Archaea</taxon>
        <taxon>Methanobacteriati</taxon>
        <taxon>Methanobacteriota</taxon>
        <taxon>Methanomada group</taxon>
        <taxon>Methanobacteria</taxon>
        <taxon>Methanobacteriales</taxon>
        <taxon>Methanobacteriaceae</taxon>
        <taxon>Methanobacterium</taxon>
    </lineage>
</organism>